<protein>
    <submittedName>
        <fullName evidence="1">Uncharacterized protein</fullName>
    </submittedName>
</protein>
<keyword evidence="2" id="KW-1185">Reference proteome</keyword>
<reference evidence="2" key="2">
    <citation type="journal article" date="2017" name="J. Anim. Genet.">
        <title>Multiple reference genome sequences of hot pepper reveal the massive evolution of plant disease resistance genes by retroduplication.</title>
        <authorList>
            <person name="Kim S."/>
            <person name="Park J."/>
            <person name="Yeom S.-I."/>
            <person name="Kim Y.-M."/>
            <person name="Seo E."/>
            <person name="Kim K.-T."/>
            <person name="Kim M.-S."/>
            <person name="Lee J.M."/>
            <person name="Cheong K."/>
            <person name="Shin H.-S."/>
            <person name="Kim S.-B."/>
            <person name="Han K."/>
            <person name="Lee J."/>
            <person name="Park M."/>
            <person name="Lee H.-A."/>
            <person name="Lee H.-Y."/>
            <person name="Lee Y."/>
            <person name="Oh S."/>
            <person name="Lee J.H."/>
            <person name="Choi E."/>
            <person name="Choi E."/>
            <person name="Lee S.E."/>
            <person name="Jeon J."/>
            <person name="Kim H."/>
            <person name="Choi G."/>
            <person name="Song H."/>
            <person name="Lee J."/>
            <person name="Lee S.-C."/>
            <person name="Kwon J.-K."/>
            <person name="Lee H.-Y."/>
            <person name="Koo N."/>
            <person name="Hong Y."/>
            <person name="Kim R.W."/>
            <person name="Kang W.-H."/>
            <person name="Huh J.H."/>
            <person name="Kang B.-C."/>
            <person name="Yang T.-J."/>
            <person name="Lee Y.-H."/>
            <person name="Bennetzen J.L."/>
            <person name="Choi D."/>
        </authorList>
    </citation>
    <scope>NUCLEOTIDE SEQUENCE [LARGE SCALE GENOMIC DNA]</scope>
    <source>
        <strain evidence="2">cv. PBC81</strain>
    </source>
</reference>
<dbReference type="Proteomes" id="UP000224567">
    <property type="component" value="Unassembled WGS sequence"/>
</dbReference>
<name>A0A2G2V551_CAPBA</name>
<comment type="caution">
    <text evidence="1">The sequence shown here is derived from an EMBL/GenBank/DDBJ whole genome shotgun (WGS) entry which is preliminary data.</text>
</comment>
<organism evidence="1 2">
    <name type="scientific">Capsicum baccatum</name>
    <name type="common">Peruvian pepper</name>
    <dbReference type="NCBI Taxonomy" id="33114"/>
    <lineage>
        <taxon>Eukaryota</taxon>
        <taxon>Viridiplantae</taxon>
        <taxon>Streptophyta</taxon>
        <taxon>Embryophyta</taxon>
        <taxon>Tracheophyta</taxon>
        <taxon>Spermatophyta</taxon>
        <taxon>Magnoliopsida</taxon>
        <taxon>eudicotyledons</taxon>
        <taxon>Gunneridae</taxon>
        <taxon>Pentapetalae</taxon>
        <taxon>asterids</taxon>
        <taxon>lamiids</taxon>
        <taxon>Solanales</taxon>
        <taxon>Solanaceae</taxon>
        <taxon>Solanoideae</taxon>
        <taxon>Capsiceae</taxon>
        <taxon>Capsicum</taxon>
    </lineage>
</organism>
<evidence type="ECO:0000313" key="1">
    <source>
        <dbReference type="EMBL" id="PHT28122.1"/>
    </source>
</evidence>
<gene>
    <name evidence="1" type="ORF">CQW23_32283</name>
</gene>
<evidence type="ECO:0000313" key="2">
    <source>
        <dbReference type="Proteomes" id="UP000224567"/>
    </source>
</evidence>
<reference evidence="1 2" key="1">
    <citation type="journal article" date="2017" name="Genome Biol.">
        <title>New reference genome sequences of hot pepper reveal the massive evolution of plant disease-resistance genes by retroduplication.</title>
        <authorList>
            <person name="Kim S."/>
            <person name="Park J."/>
            <person name="Yeom S.I."/>
            <person name="Kim Y.M."/>
            <person name="Seo E."/>
            <person name="Kim K.T."/>
            <person name="Kim M.S."/>
            <person name="Lee J.M."/>
            <person name="Cheong K."/>
            <person name="Shin H.S."/>
            <person name="Kim S.B."/>
            <person name="Han K."/>
            <person name="Lee J."/>
            <person name="Park M."/>
            <person name="Lee H.A."/>
            <person name="Lee H.Y."/>
            <person name="Lee Y."/>
            <person name="Oh S."/>
            <person name="Lee J.H."/>
            <person name="Choi E."/>
            <person name="Choi E."/>
            <person name="Lee S.E."/>
            <person name="Jeon J."/>
            <person name="Kim H."/>
            <person name="Choi G."/>
            <person name="Song H."/>
            <person name="Lee J."/>
            <person name="Lee S.C."/>
            <person name="Kwon J.K."/>
            <person name="Lee H.Y."/>
            <person name="Koo N."/>
            <person name="Hong Y."/>
            <person name="Kim R.W."/>
            <person name="Kang W.H."/>
            <person name="Huh J.H."/>
            <person name="Kang B.C."/>
            <person name="Yang T.J."/>
            <person name="Lee Y.H."/>
            <person name="Bennetzen J.L."/>
            <person name="Choi D."/>
        </authorList>
    </citation>
    <scope>NUCLEOTIDE SEQUENCE [LARGE SCALE GENOMIC DNA]</scope>
    <source>
        <strain evidence="2">cv. PBC81</strain>
    </source>
</reference>
<dbReference type="STRING" id="33114.A0A2G2V551"/>
<proteinExistence type="predicted"/>
<accession>A0A2G2V551</accession>
<dbReference type="EMBL" id="MLFT02000260">
    <property type="protein sequence ID" value="PHT28122.1"/>
    <property type="molecule type" value="Genomic_DNA"/>
</dbReference>
<sequence length="161" mass="18267">MLESGSSSQEGGYMTREEFKEWIKQGNGYAMGLLPSTEWIGPMRLEDVDLPEGASDEYHYDFNDIWKRYCLQLRYTNGMDLDTFPGPSLVAEIGPVDLSISKKELEGFMHEEYELLTELAEFAINQLSRPSFSGYDGAYHKLPVGKPTCSPERLVTDYSIT</sequence>
<dbReference type="OrthoDB" id="1298630at2759"/>
<dbReference type="AlphaFoldDB" id="A0A2G2V551"/>